<evidence type="ECO:0000313" key="3">
    <source>
        <dbReference type="Proteomes" id="UP000823486"/>
    </source>
</evidence>
<name>A0ABS2QCU8_9BACI</name>
<comment type="caution">
    <text evidence="2">The sequence shown here is derived from an EMBL/GenBank/DDBJ whole genome shotgun (WGS) entry which is preliminary data.</text>
</comment>
<dbReference type="EMBL" id="JAFBFI010000001">
    <property type="protein sequence ID" value="MBM7690855.1"/>
    <property type="molecule type" value="Genomic_DNA"/>
</dbReference>
<dbReference type="Gene3D" id="4.10.810.10">
    <property type="entry name" value="Virus Scaffolding Protein, Chain A"/>
    <property type="match status" value="1"/>
</dbReference>
<protein>
    <submittedName>
        <fullName evidence="2">Uncharacterized protein YpiB (UPF0302 family)</fullName>
    </submittedName>
</protein>
<dbReference type="InterPro" id="IPR014957">
    <property type="entry name" value="IDEAL_dom"/>
</dbReference>
<dbReference type="Pfam" id="PF08858">
    <property type="entry name" value="IDEAL"/>
    <property type="match status" value="1"/>
</dbReference>
<evidence type="ECO:0000313" key="2">
    <source>
        <dbReference type="EMBL" id="MBM7690855.1"/>
    </source>
</evidence>
<organism evidence="2 3">
    <name type="scientific">Peribacillus deserti</name>
    <dbReference type="NCBI Taxonomy" id="673318"/>
    <lineage>
        <taxon>Bacteria</taxon>
        <taxon>Bacillati</taxon>
        <taxon>Bacillota</taxon>
        <taxon>Bacilli</taxon>
        <taxon>Bacillales</taxon>
        <taxon>Bacillaceae</taxon>
        <taxon>Peribacillus</taxon>
    </lineage>
</organism>
<gene>
    <name evidence="2" type="ORF">JOC77_000258</name>
</gene>
<dbReference type="RefSeq" id="WP_204537561.1">
    <property type="nucleotide sequence ID" value="NZ_JAFBFI010000001.1"/>
</dbReference>
<feature type="domain" description="IDEAL" evidence="1">
    <location>
        <begin position="49"/>
        <end position="84"/>
    </location>
</feature>
<accession>A0ABS2QCU8</accession>
<sequence>MKHEYKSNGNNSDQYGKGQAEYIMDKDALKTRKILTQAHTEYTKGATKLIENVQREFLKKQRYIEIDKALDERNEKRFMALTSKGWEKVL</sequence>
<evidence type="ECO:0000259" key="1">
    <source>
        <dbReference type="Pfam" id="PF08858"/>
    </source>
</evidence>
<dbReference type="Proteomes" id="UP000823486">
    <property type="component" value="Unassembled WGS sequence"/>
</dbReference>
<keyword evidence="3" id="KW-1185">Reference proteome</keyword>
<dbReference type="InterPro" id="IPR027393">
    <property type="entry name" value="Virus_scaffolding_prot_C"/>
</dbReference>
<reference evidence="2 3" key="1">
    <citation type="submission" date="2021-01" db="EMBL/GenBank/DDBJ databases">
        <title>Genomic Encyclopedia of Type Strains, Phase IV (KMG-IV): sequencing the most valuable type-strain genomes for metagenomic binning, comparative biology and taxonomic classification.</title>
        <authorList>
            <person name="Goeker M."/>
        </authorList>
    </citation>
    <scope>NUCLEOTIDE SEQUENCE [LARGE SCALE GENOMIC DNA]</scope>
    <source>
        <strain evidence="2 3">DSM 105482</strain>
    </source>
</reference>
<proteinExistence type="predicted"/>